<dbReference type="CDD" id="cd00586">
    <property type="entry name" value="4HBT"/>
    <property type="match status" value="1"/>
</dbReference>
<sequence length="157" mass="18243">MLSYPFYDPNVVQADWIDRNGHMNDAVYAKVFSSAIDHFHDQIGLTSAKRDQCAFTVFTLETHLTYLQELKLHTPFKIKVSIYDLDQKRTHFFLQLLHQETDALMATAETMMMGIDQQTRSAAPFPKEIYAQLQHYVQTQGTLEWPKQLGHRIGIPR</sequence>
<dbReference type="Gene3D" id="3.10.129.10">
    <property type="entry name" value="Hotdog Thioesterase"/>
    <property type="match status" value="1"/>
</dbReference>
<keyword evidence="2" id="KW-1185">Reference proteome</keyword>
<dbReference type="InterPro" id="IPR050563">
    <property type="entry name" value="4-hydroxybenzoyl-CoA_TE"/>
</dbReference>
<dbReference type="Pfam" id="PF13279">
    <property type="entry name" value="4HBT_2"/>
    <property type="match status" value="1"/>
</dbReference>
<dbReference type="GO" id="GO:0047617">
    <property type="term" value="F:fatty acyl-CoA hydrolase activity"/>
    <property type="evidence" value="ECO:0007669"/>
    <property type="project" value="TreeGrafter"/>
</dbReference>
<dbReference type="KEGG" id="slz:B5P37_03845"/>
<name>A0AAC9RQQ4_9STAP</name>
<gene>
    <name evidence="1" type="ORF">B5P37_03845</name>
</gene>
<proteinExistence type="predicted"/>
<dbReference type="PANTHER" id="PTHR31793:SF2">
    <property type="entry name" value="BLR1345 PROTEIN"/>
    <property type="match status" value="1"/>
</dbReference>
<dbReference type="RefSeq" id="WP_085236981.1">
    <property type="nucleotide sequence ID" value="NZ_CP020773.1"/>
</dbReference>
<dbReference type="InterPro" id="IPR029069">
    <property type="entry name" value="HotDog_dom_sf"/>
</dbReference>
<accession>A0AAC9RQQ4</accession>
<reference evidence="1 2" key="1">
    <citation type="submission" date="2017-04" db="EMBL/GenBank/DDBJ databases">
        <authorList>
            <person name="Veseli I.A."/>
            <person name="Tang C."/>
            <person name="Pombert J.-F."/>
        </authorList>
    </citation>
    <scope>NUCLEOTIDE SEQUENCE [LARGE SCALE GENOMIC DNA]</scope>
    <source>
        <strain evidence="1 2">ATCC 700373</strain>
    </source>
</reference>
<dbReference type="AlphaFoldDB" id="A0AAC9RQQ4"/>
<dbReference type="EMBL" id="CP020773">
    <property type="protein sequence ID" value="ARJ50503.1"/>
    <property type="molecule type" value="Genomic_DNA"/>
</dbReference>
<dbReference type="SUPFAM" id="SSF54637">
    <property type="entry name" value="Thioesterase/thiol ester dehydrase-isomerase"/>
    <property type="match status" value="1"/>
</dbReference>
<dbReference type="PANTHER" id="PTHR31793">
    <property type="entry name" value="4-HYDROXYBENZOYL-COA THIOESTERASE FAMILY MEMBER"/>
    <property type="match status" value="1"/>
</dbReference>
<organism evidence="1 2">
    <name type="scientific">Staphylococcus lutrae</name>
    <dbReference type="NCBI Taxonomy" id="155085"/>
    <lineage>
        <taxon>Bacteria</taxon>
        <taxon>Bacillati</taxon>
        <taxon>Bacillota</taxon>
        <taxon>Bacilli</taxon>
        <taxon>Bacillales</taxon>
        <taxon>Staphylococcaceae</taxon>
        <taxon>Staphylococcus</taxon>
    </lineage>
</organism>
<dbReference type="Proteomes" id="UP000242864">
    <property type="component" value="Chromosome"/>
</dbReference>
<evidence type="ECO:0000313" key="1">
    <source>
        <dbReference type="EMBL" id="ARJ50503.1"/>
    </source>
</evidence>
<evidence type="ECO:0000313" key="2">
    <source>
        <dbReference type="Proteomes" id="UP000242864"/>
    </source>
</evidence>
<protein>
    <submittedName>
        <fullName evidence="1">3-hydroxyacyl-CoA dehydrogenase</fullName>
    </submittedName>
</protein>